<dbReference type="EMBL" id="BMPO01000002">
    <property type="protein sequence ID" value="GGJ88410.1"/>
    <property type="molecule type" value="Genomic_DNA"/>
</dbReference>
<organism evidence="1 2">
    <name type="scientific">Pseudomonas matsuisoli</name>
    <dbReference type="NCBI Taxonomy" id="1515666"/>
    <lineage>
        <taxon>Bacteria</taxon>
        <taxon>Pseudomonadati</taxon>
        <taxon>Pseudomonadota</taxon>
        <taxon>Gammaproteobacteria</taxon>
        <taxon>Pseudomonadales</taxon>
        <taxon>Pseudomonadaceae</taxon>
        <taxon>Pseudomonas</taxon>
    </lineage>
</organism>
<sequence>MNARVAQPVHLSLVKPALKQVSRHNSVKGIIRLADKEGRVKAEAYLKEQEAKLTAMQYALQYDQTLESLSTYSSHLEEIDRGTIEQPDAVRYHLECLVEQLNQELTRLGELVPEMKDYTITWS</sequence>
<dbReference type="RefSeq" id="WP_188982292.1">
    <property type="nucleotide sequence ID" value="NZ_BMPO01000002.1"/>
</dbReference>
<protein>
    <submittedName>
        <fullName evidence="1">Uncharacterized protein</fullName>
    </submittedName>
</protein>
<reference evidence="1" key="2">
    <citation type="submission" date="2020-09" db="EMBL/GenBank/DDBJ databases">
        <authorList>
            <person name="Sun Q."/>
            <person name="Ohkuma M."/>
        </authorList>
    </citation>
    <scope>NUCLEOTIDE SEQUENCE</scope>
    <source>
        <strain evidence="1">JCM 30078</strain>
    </source>
</reference>
<proteinExistence type="predicted"/>
<dbReference type="Proteomes" id="UP000635983">
    <property type="component" value="Unassembled WGS sequence"/>
</dbReference>
<keyword evidence="2" id="KW-1185">Reference proteome</keyword>
<accession>A0A917PRG0</accession>
<name>A0A917PRG0_9PSED</name>
<evidence type="ECO:0000313" key="2">
    <source>
        <dbReference type="Proteomes" id="UP000635983"/>
    </source>
</evidence>
<evidence type="ECO:0000313" key="1">
    <source>
        <dbReference type="EMBL" id="GGJ88410.1"/>
    </source>
</evidence>
<comment type="caution">
    <text evidence="1">The sequence shown here is derived from an EMBL/GenBank/DDBJ whole genome shotgun (WGS) entry which is preliminary data.</text>
</comment>
<reference evidence="1" key="1">
    <citation type="journal article" date="2014" name="Int. J. Syst. Evol. Microbiol.">
        <title>Complete genome sequence of Corynebacterium casei LMG S-19264T (=DSM 44701T), isolated from a smear-ripened cheese.</title>
        <authorList>
            <consortium name="US DOE Joint Genome Institute (JGI-PGF)"/>
            <person name="Walter F."/>
            <person name="Albersmeier A."/>
            <person name="Kalinowski J."/>
            <person name="Ruckert C."/>
        </authorList>
    </citation>
    <scope>NUCLEOTIDE SEQUENCE</scope>
    <source>
        <strain evidence="1">JCM 30078</strain>
    </source>
</reference>
<gene>
    <name evidence="1" type="ORF">GCM10009304_12650</name>
</gene>
<dbReference type="AlphaFoldDB" id="A0A917PRG0"/>